<dbReference type="EMBL" id="MT028548">
    <property type="protein sequence ID" value="QOW39569.1"/>
    <property type="molecule type" value="Genomic_DNA"/>
</dbReference>
<evidence type="ECO:0000313" key="1">
    <source>
        <dbReference type="EMBL" id="QOW39569.1"/>
    </source>
</evidence>
<keyword evidence="1" id="KW-0240">DNA-directed RNA polymerase</keyword>
<organism evidence="1">
    <name type="scientific">Tuber calosporum</name>
    <dbReference type="NCBI Taxonomy" id="1894963"/>
    <lineage>
        <taxon>Eukaryota</taxon>
        <taxon>Fungi</taxon>
        <taxon>Dikarya</taxon>
        <taxon>Ascomycota</taxon>
        <taxon>Pezizomycotina</taxon>
        <taxon>Pezizomycetes</taxon>
        <taxon>Pezizales</taxon>
        <taxon>Tuberaceae</taxon>
        <taxon>Tuber</taxon>
    </lineage>
</organism>
<geneLocation type="mitochondrion" evidence="1"/>
<protein>
    <submittedName>
        <fullName evidence="1">DNA-directed RNA polymerase</fullName>
    </submittedName>
</protein>
<accession>A0A7S6VJF0</accession>
<dbReference type="SUPFAM" id="SSF56672">
    <property type="entry name" value="DNA/RNA polymerases"/>
    <property type="match status" value="1"/>
</dbReference>
<dbReference type="InterPro" id="IPR043502">
    <property type="entry name" value="DNA/RNA_pol_sf"/>
</dbReference>
<proteinExistence type="predicted"/>
<reference evidence="1" key="1">
    <citation type="journal article" name="Front. Microbiol.">
        <title>The 287,403 bp Mitochondrial Genome of Ectomycorrhizal Fungus Tuber calosporum Reveals Intron Expansion, tRNA Loss, and Gene Rearrangement.</title>
        <authorList>
            <person name="Li X."/>
            <person name="Li L."/>
            <person name="Bao Z."/>
            <person name="Tu W."/>
            <person name="He X."/>
            <person name="Zhang B."/>
            <person name="Ye L."/>
            <person name="Wang X."/>
            <person name="Li Q."/>
        </authorList>
    </citation>
    <scope>NUCLEOTIDE SEQUENCE</scope>
</reference>
<dbReference type="GO" id="GO:0000428">
    <property type="term" value="C:DNA-directed RNA polymerase complex"/>
    <property type="evidence" value="ECO:0007669"/>
    <property type="project" value="UniProtKB-KW"/>
</dbReference>
<dbReference type="Gene3D" id="1.10.150.20">
    <property type="entry name" value="5' to 3' exonuclease, C-terminal subdomain"/>
    <property type="match status" value="1"/>
</dbReference>
<name>A0A7S6VJF0_9PEZI</name>
<dbReference type="RefSeq" id="YP_010033052.1">
    <property type="nucleotide sequence ID" value="NC_053885.1"/>
</dbReference>
<dbReference type="AlphaFoldDB" id="A0A7S6VJF0"/>
<dbReference type="GeneID" id="63379125"/>
<sequence>MTIPYGVSVPTLNEDLQKVFEAGIIFENNKLYISIPGKFIKDGKSRLIIGKNWGILVNMIYKILYSMHPVLKDFTDYLKNMSKLLLELNCPVVWVSPSGMKINTTNIKFSSIKVKSSILKKR</sequence>
<keyword evidence="1" id="KW-0496">Mitochondrion</keyword>
<keyword evidence="1" id="KW-0804">Transcription</keyword>